<dbReference type="PANTHER" id="PTHR42718">
    <property type="entry name" value="MAJOR FACILITATOR SUPERFAMILY MULTIDRUG TRANSPORTER MFSC"/>
    <property type="match status" value="1"/>
</dbReference>
<protein>
    <submittedName>
        <fullName evidence="9">MFS multidrug efflux protein</fullName>
    </submittedName>
</protein>
<sequence>MGTRTSPTPAPAAERIRRRWVLAVTAVASLMVVLDALVVATALTAIRTDLGASAAELEWTVNAYGLSFAVLLVTAAAAGDRWGRRRVFAAGVTVFAGASLICAVAPDAGTLIAGRVLQGAGAAFVMPLALALLGAAFPPEQRPTALGVFASVSGVAVPLGPLLGGAVVEGVSWPWIFWINVPVGIALVCFALTRIEESRGPDPAIDVPGLVLAGAGSFGVVWGLAQGSTAGWTGVAVAGPVAGGLLAFGAFAVRQRRAVHPMLPLHLFRSRRFAAGNAVIFFHWASALGAVFFMAQFLQDGLGYRPLAAGLALAPWGLTTTVVPQVAGRLAGRFGERPFVVGGLGLHGLAMLWIALVAAPAIGYWAIAVPLVLSGTGIALCLPAAQSAVLTSVAPRFLGKASGAFSAMRQLGGAFGVAVLVLGFSLTGSYASPGAFTDGFTAAAVVSAVLAAAGALAGWAIPRREPEEHDHA</sequence>
<feature type="transmembrane region" description="Helical" evidence="7">
    <location>
        <begin position="411"/>
        <end position="430"/>
    </location>
</feature>
<feature type="transmembrane region" description="Helical" evidence="7">
    <location>
        <begin position="339"/>
        <end position="358"/>
    </location>
</feature>
<keyword evidence="6 7" id="KW-0472">Membrane</keyword>
<dbReference type="NCBIfam" id="TIGR00711">
    <property type="entry name" value="efflux_EmrB"/>
    <property type="match status" value="1"/>
</dbReference>
<dbReference type="InterPro" id="IPR011701">
    <property type="entry name" value="MFS"/>
</dbReference>
<feature type="transmembrane region" description="Helical" evidence="7">
    <location>
        <begin position="175"/>
        <end position="193"/>
    </location>
</feature>
<keyword evidence="5 7" id="KW-1133">Transmembrane helix</keyword>
<feature type="domain" description="Major facilitator superfamily (MFS) profile" evidence="8">
    <location>
        <begin position="21"/>
        <end position="466"/>
    </location>
</feature>
<dbReference type="InterPro" id="IPR036259">
    <property type="entry name" value="MFS_trans_sf"/>
</dbReference>
<dbReference type="Gene3D" id="1.20.1720.10">
    <property type="entry name" value="Multidrug resistance protein D"/>
    <property type="match status" value="1"/>
</dbReference>
<dbReference type="AlphaFoldDB" id="R1IAA8"/>
<dbReference type="RefSeq" id="WP_003082797.1">
    <property type="nucleotide sequence ID" value="NZ_AOUO01000222.1"/>
</dbReference>
<feature type="transmembrane region" description="Helical" evidence="7">
    <location>
        <begin position="112"/>
        <end position="133"/>
    </location>
</feature>
<feature type="transmembrane region" description="Helical" evidence="7">
    <location>
        <begin position="307"/>
        <end position="327"/>
    </location>
</feature>
<dbReference type="InterPro" id="IPR004638">
    <property type="entry name" value="EmrB-like"/>
</dbReference>
<proteinExistence type="predicted"/>
<dbReference type="SUPFAM" id="SSF103473">
    <property type="entry name" value="MFS general substrate transporter"/>
    <property type="match status" value="1"/>
</dbReference>
<evidence type="ECO:0000313" key="9">
    <source>
        <dbReference type="EMBL" id="EOD67339.1"/>
    </source>
</evidence>
<dbReference type="PROSITE" id="PS50850">
    <property type="entry name" value="MFS"/>
    <property type="match status" value="1"/>
</dbReference>
<reference evidence="9 10" key="1">
    <citation type="submission" date="2013-02" db="EMBL/GenBank/DDBJ databases">
        <title>Draft genome sequence of Amycolatopsis vancoresmycina strain DSM 44592T.</title>
        <authorList>
            <person name="Kumar S."/>
            <person name="Kaur N."/>
            <person name="Kaur C."/>
            <person name="Raghava G.P.S."/>
            <person name="Mayilraj S."/>
        </authorList>
    </citation>
    <scope>NUCLEOTIDE SEQUENCE [LARGE SCALE GENOMIC DNA]</scope>
    <source>
        <strain evidence="9 10">DSM 44592</strain>
    </source>
</reference>
<dbReference type="Pfam" id="PF07690">
    <property type="entry name" value="MFS_1"/>
    <property type="match status" value="1"/>
</dbReference>
<organism evidence="9 10">
    <name type="scientific">Amycolatopsis vancoresmycina DSM 44592</name>
    <dbReference type="NCBI Taxonomy" id="1292037"/>
    <lineage>
        <taxon>Bacteria</taxon>
        <taxon>Bacillati</taxon>
        <taxon>Actinomycetota</taxon>
        <taxon>Actinomycetes</taxon>
        <taxon>Pseudonocardiales</taxon>
        <taxon>Pseudonocardiaceae</taxon>
        <taxon>Amycolatopsis</taxon>
    </lineage>
</organism>
<dbReference type="CDD" id="cd17321">
    <property type="entry name" value="MFS_MMR_MDR_like"/>
    <property type="match status" value="1"/>
</dbReference>
<dbReference type="PATRIC" id="fig|1292037.4.peg.3234"/>
<evidence type="ECO:0000256" key="6">
    <source>
        <dbReference type="ARBA" id="ARBA00023136"/>
    </source>
</evidence>
<feature type="transmembrane region" description="Helical" evidence="7">
    <location>
        <begin position="364"/>
        <end position="390"/>
    </location>
</feature>
<feature type="transmembrane region" description="Helical" evidence="7">
    <location>
        <begin position="231"/>
        <end position="253"/>
    </location>
</feature>
<keyword evidence="10" id="KW-1185">Reference proteome</keyword>
<feature type="transmembrane region" description="Helical" evidence="7">
    <location>
        <begin position="63"/>
        <end position="80"/>
    </location>
</feature>
<dbReference type="EMBL" id="AOUO01000222">
    <property type="protein sequence ID" value="EOD67339.1"/>
    <property type="molecule type" value="Genomic_DNA"/>
</dbReference>
<keyword evidence="2" id="KW-0813">Transport</keyword>
<name>R1IAA8_9PSEU</name>
<dbReference type="Gene3D" id="1.20.1250.20">
    <property type="entry name" value="MFS general substrate transporter like domains"/>
    <property type="match status" value="1"/>
</dbReference>
<feature type="transmembrane region" description="Helical" evidence="7">
    <location>
        <begin position="20"/>
        <end position="43"/>
    </location>
</feature>
<evidence type="ECO:0000313" key="10">
    <source>
        <dbReference type="Proteomes" id="UP000014139"/>
    </source>
</evidence>
<evidence type="ECO:0000256" key="7">
    <source>
        <dbReference type="SAM" id="Phobius"/>
    </source>
</evidence>
<accession>R1IAA8</accession>
<comment type="caution">
    <text evidence="9">The sequence shown here is derived from an EMBL/GenBank/DDBJ whole genome shotgun (WGS) entry which is preliminary data.</text>
</comment>
<dbReference type="InterPro" id="IPR020846">
    <property type="entry name" value="MFS_dom"/>
</dbReference>
<evidence type="ECO:0000256" key="4">
    <source>
        <dbReference type="ARBA" id="ARBA00022692"/>
    </source>
</evidence>
<evidence type="ECO:0000256" key="3">
    <source>
        <dbReference type="ARBA" id="ARBA00022475"/>
    </source>
</evidence>
<comment type="subcellular location">
    <subcellularLocation>
        <location evidence="1">Cell membrane</location>
        <topology evidence="1">Multi-pass membrane protein</topology>
    </subcellularLocation>
</comment>
<dbReference type="Proteomes" id="UP000014139">
    <property type="component" value="Unassembled WGS sequence"/>
</dbReference>
<gene>
    <name evidence="9" type="ORF">H480_16930</name>
</gene>
<keyword evidence="3" id="KW-1003">Cell membrane</keyword>
<feature type="transmembrane region" description="Helical" evidence="7">
    <location>
        <begin position="274"/>
        <end position="295"/>
    </location>
</feature>
<dbReference type="GO" id="GO:0005886">
    <property type="term" value="C:plasma membrane"/>
    <property type="evidence" value="ECO:0007669"/>
    <property type="project" value="UniProtKB-SubCell"/>
</dbReference>
<evidence type="ECO:0000259" key="8">
    <source>
        <dbReference type="PROSITE" id="PS50850"/>
    </source>
</evidence>
<feature type="transmembrane region" description="Helical" evidence="7">
    <location>
        <begin position="145"/>
        <end position="163"/>
    </location>
</feature>
<feature type="transmembrane region" description="Helical" evidence="7">
    <location>
        <begin position="442"/>
        <end position="461"/>
    </location>
</feature>
<feature type="transmembrane region" description="Helical" evidence="7">
    <location>
        <begin position="87"/>
        <end position="106"/>
    </location>
</feature>
<dbReference type="GO" id="GO:0022857">
    <property type="term" value="F:transmembrane transporter activity"/>
    <property type="evidence" value="ECO:0007669"/>
    <property type="project" value="InterPro"/>
</dbReference>
<keyword evidence="4 7" id="KW-0812">Transmembrane</keyword>
<evidence type="ECO:0000256" key="2">
    <source>
        <dbReference type="ARBA" id="ARBA00022448"/>
    </source>
</evidence>
<dbReference type="PANTHER" id="PTHR42718:SF46">
    <property type="entry name" value="BLR6921 PROTEIN"/>
    <property type="match status" value="1"/>
</dbReference>
<evidence type="ECO:0000256" key="1">
    <source>
        <dbReference type="ARBA" id="ARBA00004651"/>
    </source>
</evidence>
<evidence type="ECO:0000256" key="5">
    <source>
        <dbReference type="ARBA" id="ARBA00022989"/>
    </source>
</evidence>
<feature type="transmembrane region" description="Helical" evidence="7">
    <location>
        <begin position="205"/>
        <end position="225"/>
    </location>
</feature>
<dbReference type="eggNOG" id="COG0477">
    <property type="taxonomic scope" value="Bacteria"/>
</dbReference>